<dbReference type="Proteomes" id="UP000251891">
    <property type="component" value="Unassembled WGS sequence"/>
</dbReference>
<dbReference type="NCBIfam" id="TIGR00996">
    <property type="entry name" value="Mtu_fam_mce"/>
    <property type="match status" value="1"/>
</dbReference>
<dbReference type="InterPro" id="IPR024516">
    <property type="entry name" value="Mce_C"/>
</dbReference>
<proteinExistence type="predicted"/>
<dbReference type="InterPro" id="IPR005693">
    <property type="entry name" value="Mce"/>
</dbReference>
<feature type="domain" description="Mammalian cell entry C-terminal" evidence="2">
    <location>
        <begin position="122"/>
        <end position="293"/>
    </location>
</feature>
<organism evidence="3 4">
    <name type="scientific">Actinomadura craniellae</name>
    <dbReference type="NCBI Taxonomy" id="2231787"/>
    <lineage>
        <taxon>Bacteria</taxon>
        <taxon>Bacillati</taxon>
        <taxon>Actinomycetota</taxon>
        <taxon>Actinomycetes</taxon>
        <taxon>Streptosporangiales</taxon>
        <taxon>Thermomonosporaceae</taxon>
        <taxon>Actinomadura</taxon>
    </lineage>
</organism>
<dbReference type="EMBL" id="QLYX01000022">
    <property type="protein sequence ID" value="RAY11030.1"/>
    <property type="molecule type" value="Genomic_DNA"/>
</dbReference>
<feature type="domain" description="Mce/MlaD" evidence="1">
    <location>
        <begin position="40"/>
        <end position="114"/>
    </location>
</feature>
<dbReference type="InterPro" id="IPR003399">
    <property type="entry name" value="Mce/MlaD"/>
</dbReference>
<dbReference type="Pfam" id="PF02470">
    <property type="entry name" value="MlaD"/>
    <property type="match status" value="1"/>
</dbReference>
<keyword evidence="4" id="KW-1185">Reference proteome</keyword>
<dbReference type="PANTHER" id="PTHR33371:SF17">
    <property type="entry name" value="MCE-FAMILY PROTEIN MCE1B"/>
    <property type="match status" value="1"/>
</dbReference>
<comment type="caution">
    <text evidence="3">The sequence shown here is derived from an EMBL/GenBank/DDBJ whole genome shotgun (WGS) entry which is preliminary data.</text>
</comment>
<evidence type="ECO:0000313" key="4">
    <source>
        <dbReference type="Proteomes" id="UP000251891"/>
    </source>
</evidence>
<dbReference type="GO" id="GO:0005576">
    <property type="term" value="C:extracellular region"/>
    <property type="evidence" value="ECO:0007669"/>
    <property type="project" value="TreeGrafter"/>
</dbReference>
<sequence length="346" mass="37082">MKQRSLAGPLVKSAIFVVVTILATAVLVASIAQSGVGDTADYRARFTDASGLREGDSIRISGVQVGRVEKIKVVDRRLAEVEFTVERDRRLPASTTATIKYLNLVGQRFVELGQGTGTVGTMRPGATIPTERTVPALNLTQLFNGFQPLFQALSPKDVNQLAGQIIQVMQGEGTTMESLLATVGSLTSTLAGKDQVIGQVIDNLNEVLDTVNARGDELGDLINTLSRLVSGLAADRTSIGNAIGALDDLTHTTAGFLKQGRDPLKRDIAQLGRLSDNLADESGTIDRFLRNLPIKMEGIARLGSYGSWMNFYLCEATVTGATYRQFPGENHPAPKGIPNTAARCKR</sequence>
<gene>
    <name evidence="3" type="ORF">DPM19_32525</name>
</gene>
<dbReference type="InterPro" id="IPR052336">
    <property type="entry name" value="MlaD_Phospholipid_Transporter"/>
</dbReference>
<evidence type="ECO:0000259" key="2">
    <source>
        <dbReference type="Pfam" id="PF11887"/>
    </source>
</evidence>
<reference evidence="3 4" key="1">
    <citation type="submission" date="2018-06" db="EMBL/GenBank/DDBJ databases">
        <title>Actinomadura craniellae sp. nov. isolated from marine sponge Craniella sp.</title>
        <authorList>
            <person name="Li L."/>
            <person name="Xu Q.H."/>
            <person name="Lin H.W."/>
            <person name="Lu Y.H."/>
        </authorList>
    </citation>
    <scope>NUCLEOTIDE SEQUENCE [LARGE SCALE GENOMIC DNA]</scope>
    <source>
        <strain evidence="3 4">LHW63021</strain>
    </source>
</reference>
<dbReference type="PANTHER" id="PTHR33371">
    <property type="entry name" value="INTERMEMBRANE PHOSPHOLIPID TRANSPORT SYSTEM BINDING PROTEIN MLAD-RELATED"/>
    <property type="match status" value="1"/>
</dbReference>
<protein>
    <submittedName>
        <fullName evidence="3">MCE family protein</fullName>
    </submittedName>
</protein>
<dbReference type="GO" id="GO:0051701">
    <property type="term" value="P:biological process involved in interaction with host"/>
    <property type="evidence" value="ECO:0007669"/>
    <property type="project" value="TreeGrafter"/>
</dbReference>
<dbReference type="AlphaFoldDB" id="A0A365GW47"/>
<name>A0A365GW47_9ACTN</name>
<evidence type="ECO:0000259" key="1">
    <source>
        <dbReference type="Pfam" id="PF02470"/>
    </source>
</evidence>
<accession>A0A365GW47</accession>
<dbReference type="OrthoDB" id="338143at2"/>
<evidence type="ECO:0000313" key="3">
    <source>
        <dbReference type="EMBL" id="RAY11030.1"/>
    </source>
</evidence>
<dbReference type="Pfam" id="PF11887">
    <property type="entry name" value="Mce4_CUP1"/>
    <property type="match status" value="1"/>
</dbReference>
<dbReference type="RefSeq" id="WP_111871930.1">
    <property type="nucleotide sequence ID" value="NZ_QLYX01000022.1"/>
</dbReference>